<reference evidence="6 7" key="1">
    <citation type="journal article" date="2006" name="Genome Res.">
        <title>Skewed genomic variability in strains of the toxigenic bacterial pathogen, Clostridium perfringens.</title>
        <authorList>
            <person name="Myers G.S."/>
            <person name="Rasko D.A."/>
            <person name="Cheung J.K."/>
            <person name="Ravel J."/>
            <person name="Seshadri R."/>
            <person name="Deboy R.T."/>
            <person name="Ren Q."/>
            <person name="Varga J."/>
            <person name="Awad M.M."/>
            <person name="Brinkac L.M."/>
            <person name="Daugherty S.C."/>
            <person name="Haft D.H."/>
            <person name="Dodson R.J."/>
            <person name="Madupu R."/>
            <person name="Nelson W.C."/>
            <person name="Rosovitz M.J."/>
            <person name="Sullivan S.A."/>
            <person name="Khouri H."/>
            <person name="Dimitrov G.I."/>
            <person name="Watkins K.L."/>
            <person name="Mulligan S."/>
            <person name="Benton J."/>
            <person name="Radune D."/>
            <person name="Fisher D.J."/>
            <person name="Atkins H.S."/>
            <person name="Hiscox T."/>
            <person name="Jost B.H."/>
            <person name="Billington S.J."/>
            <person name="Songer J.G."/>
            <person name="McClane B.A."/>
            <person name="Titball R.W."/>
            <person name="Rood J.I."/>
            <person name="Melville S.B."/>
            <person name="Paulsen I.T."/>
        </authorList>
    </citation>
    <scope>NUCLEOTIDE SEQUENCE [LARGE SCALE GENOMIC DNA]</scope>
    <source>
        <strain evidence="7">ATCC 13124 / DSM 756 / JCM 1290 / NCIMB 6125 / NCTC 8237 / S 107 / Type A</strain>
    </source>
</reference>
<gene>
    <name evidence="6" type="ordered locus">CPF_2845</name>
</gene>
<dbReference type="RefSeq" id="WP_003456830.1">
    <property type="nucleotide sequence ID" value="NC_008261.1"/>
</dbReference>
<dbReference type="PANTHER" id="PTHR24567">
    <property type="entry name" value="CRP FAMILY TRANSCRIPTIONAL REGULATORY PROTEIN"/>
    <property type="match status" value="1"/>
</dbReference>
<dbReference type="InterPro" id="IPR012318">
    <property type="entry name" value="HTH_CRP"/>
</dbReference>
<dbReference type="GO" id="GO:0005829">
    <property type="term" value="C:cytosol"/>
    <property type="evidence" value="ECO:0007669"/>
    <property type="project" value="TreeGrafter"/>
</dbReference>
<organism evidence="6 7">
    <name type="scientific">Clostridium perfringens (strain ATCC 13124 / DSM 756 / JCM 1290 / NCIMB 6125 / NCTC 8237 / Type A)</name>
    <dbReference type="NCBI Taxonomy" id="195103"/>
    <lineage>
        <taxon>Bacteria</taxon>
        <taxon>Bacillati</taxon>
        <taxon>Bacillota</taxon>
        <taxon>Clostridia</taxon>
        <taxon>Eubacteriales</taxon>
        <taxon>Clostridiaceae</taxon>
        <taxon>Clostridium</taxon>
    </lineage>
</organism>
<keyword evidence="7" id="KW-1185">Reference proteome</keyword>
<dbReference type="STRING" id="195103.CPF_2845"/>
<dbReference type="AlphaFoldDB" id="A0A0H2YR86"/>
<evidence type="ECO:0000259" key="4">
    <source>
        <dbReference type="PROSITE" id="PS50042"/>
    </source>
</evidence>
<proteinExistence type="predicted"/>
<dbReference type="SUPFAM" id="SSF46785">
    <property type="entry name" value="Winged helix' DNA-binding domain"/>
    <property type="match status" value="1"/>
</dbReference>
<dbReference type="PANTHER" id="PTHR24567:SF58">
    <property type="entry name" value="CYCLIC AMP-BINDING REGULATORY PROTEIN"/>
    <property type="match status" value="1"/>
</dbReference>
<keyword evidence="1" id="KW-0805">Transcription regulation</keyword>
<evidence type="ECO:0000256" key="1">
    <source>
        <dbReference type="ARBA" id="ARBA00023015"/>
    </source>
</evidence>
<dbReference type="SUPFAM" id="SSF51206">
    <property type="entry name" value="cAMP-binding domain-like"/>
    <property type="match status" value="1"/>
</dbReference>
<name>A0A0H2YR86_CLOP1</name>
<dbReference type="InterPro" id="IPR014710">
    <property type="entry name" value="RmlC-like_jellyroll"/>
</dbReference>
<evidence type="ECO:0000259" key="5">
    <source>
        <dbReference type="PROSITE" id="PS51063"/>
    </source>
</evidence>
<keyword evidence="2" id="KW-0238">DNA-binding</keyword>
<dbReference type="InterPro" id="IPR000595">
    <property type="entry name" value="cNMP-bd_dom"/>
</dbReference>
<dbReference type="HOGENOM" id="CLU_075053_4_1_9"/>
<dbReference type="InterPro" id="IPR018490">
    <property type="entry name" value="cNMP-bd_dom_sf"/>
</dbReference>
<dbReference type="SMART" id="SM00100">
    <property type="entry name" value="cNMP"/>
    <property type="match status" value="1"/>
</dbReference>
<keyword evidence="3" id="KW-0804">Transcription</keyword>
<dbReference type="GeneID" id="93000874"/>
<dbReference type="PaxDb" id="195103-CPF_2845"/>
<dbReference type="Pfam" id="PF00027">
    <property type="entry name" value="cNMP_binding"/>
    <property type="match status" value="1"/>
</dbReference>
<accession>A0A0H2YR86</accession>
<dbReference type="CDD" id="cd00038">
    <property type="entry name" value="CAP_ED"/>
    <property type="match status" value="1"/>
</dbReference>
<evidence type="ECO:0000256" key="3">
    <source>
        <dbReference type="ARBA" id="ARBA00023163"/>
    </source>
</evidence>
<dbReference type="InterPro" id="IPR050397">
    <property type="entry name" value="Env_Response_Regulators"/>
</dbReference>
<dbReference type="GO" id="GO:0003700">
    <property type="term" value="F:DNA-binding transcription factor activity"/>
    <property type="evidence" value="ECO:0007669"/>
    <property type="project" value="TreeGrafter"/>
</dbReference>
<dbReference type="GO" id="GO:0003677">
    <property type="term" value="F:DNA binding"/>
    <property type="evidence" value="ECO:0007669"/>
    <property type="project" value="UniProtKB-KW"/>
</dbReference>
<dbReference type="PROSITE" id="PS51063">
    <property type="entry name" value="HTH_CRP_2"/>
    <property type="match status" value="1"/>
</dbReference>
<dbReference type="PROSITE" id="PS50042">
    <property type="entry name" value="CNMP_BINDING_3"/>
    <property type="match status" value="1"/>
</dbReference>
<evidence type="ECO:0000313" key="6">
    <source>
        <dbReference type="EMBL" id="ABG83491.1"/>
    </source>
</evidence>
<evidence type="ECO:0000256" key="2">
    <source>
        <dbReference type="ARBA" id="ARBA00023125"/>
    </source>
</evidence>
<sequence length="226" mass="26037">MDFKKLSNIKECRLFSHFSDQDIQELLSSGFASVKSYSKEDLLFSEGEYCDFLSVVIEGKIEIQKLDSNGNILVVATLNRGNVFGENLLFGDRNFYPMSVVAKENSQVLHIKKDYIYKLCSSNEAFLRELLRILSNKALNLSSKLKQVTMKSIREMICNYLLKKYNKEKSTTIKLEFSRKDWADKLGVQRPSLSRELMKMRDAGLIDFSKNIIEIKDLEGLKGYLL</sequence>
<dbReference type="EMBL" id="CP000246">
    <property type="protein sequence ID" value="ABG83491.1"/>
    <property type="molecule type" value="Genomic_DNA"/>
</dbReference>
<dbReference type="eggNOG" id="COG0664">
    <property type="taxonomic scope" value="Bacteria"/>
</dbReference>
<dbReference type="InterPro" id="IPR036390">
    <property type="entry name" value="WH_DNA-bd_sf"/>
</dbReference>
<protein>
    <submittedName>
        <fullName evidence="6">Cyclic nucleotide-binding domain protein</fullName>
    </submittedName>
</protein>
<feature type="domain" description="HTH crp-type" evidence="5">
    <location>
        <begin position="151"/>
        <end position="219"/>
    </location>
</feature>
<dbReference type="Pfam" id="PF13545">
    <property type="entry name" value="HTH_Crp_2"/>
    <property type="match status" value="1"/>
</dbReference>
<feature type="domain" description="Cyclic nucleotide-binding" evidence="4">
    <location>
        <begin position="14"/>
        <end position="137"/>
    </location>
</feature>
<dbReference type="Gene3D" id="2.60.120.10">
    <property type="entry name" value="Jelly Rolls"/>
    <property type="match status" value="1"/>
</dbReference>
<dbReference type="Proteomes" id="UP000001823">
    <property type="component" value="Chromosome"/>
</dbReference>
<evidence type="ECO:0000313" key="7">
    <source>
        <dbReference type="Proteomes" id="UP000001823"/>
    </source>
</evidence>
<dbReference type="KEGG" id="cpf:CPF_2845"/>